<feature type="compositionally biased region" description="Basic residues" evidence="1">
    <location>
        <begin position="91"/>
        <end position="105"/>
    </location>
</feature>
<organism evidence="2 3">
    <name type="scientific">Bradyrhizobium ontarionense</name>
    <dbReference type="NCBI Taxonomy" id="2898149"/>
    <lineage>
        <taxon>Bacteria</taxon>
        <taxon>Pseudomonadati</taxon>
        <taxon>Pseudomonadota</taxon>
        <taxon>Alphaproteobacteria</taxon>
        <taxon>Hyphomicrobiales</taxon>
        <taxon>Nitrobacteraceae</taxon>
        <taxon>Bradyrhizobium</taxon>
    </lineage>
</organism>
<reference evidence="2" key="1">
    <citation type="journal article" date="2024" name="Antonie Van Leeuwenhoek">
        <title>Bradyrhizobium ontarionense sp. nov., a novel bacterial symbiont isolated from Aeschynomene indica (Indian jointvetch), harbours photosynthesis, nitrogen fixation and nitrous oxide (N2O) reductase genes.</title>
        <authorList>
            <person name="Bromfield E.S.P."/>
            <person name="Cloutier S."/>
        </authorList>
    </citation>
    <scope>NUCLEOTIDE SEQUENCE</scope>
    <source>
        <strain evidence="2">A19</strain>
    </source>
</reference>
<evidence type="ECO:0000313" key="3">
    <source>
        <dbReference type="Proteomes" id="UP001431010"/>
    </source>
</evidence>
<dbReference type="Proteomes" id="UP001431010">
    <property type="component" value="Chromosome"/>
</dbReference>
<accession>A0ABY3RCA9</accession>
<protein>
    <recommendedName>
        <fullName evidence="4">RNA polymerase alpha subunit C-terminal domain-containing protein</fullName>
    </recommendedName>
</protein>
<dbReference type="RefSeq" id="WP_231322187.1">
    <property type="nucleotide sequence ID" value="NZ_CP088156.1"/>
</dbReference>
<name>A0ABY3RCA9_9BRAD</name>
<proteinExistence type="predicted"/>
<evidence type="ECO:0000313" key="2">
    <source>
        <dbReference type="EMBL" id="UFZ04836.1"/>
    </source>
</evidence>
<gene>
    <name evidence="2" type="ORF">LQG66_00470</name>
</gene>
<evidence type="ECO:0008006" key="4">
    <source>
        <dbReference type="Google" id="ProtNLM"/>
    </source>
</evidence>
<dbReference type="EMBL" id="CP088156">
    <property type="protein sequence ID" value="UFZ04836.1"/>
    <property type="molecule type" value="Genomic_DNA"/>
</dbReference>
<evidence type="ECO:0000256" key="1">
    <source>
        <dbReference type="SAM" id="MobiDB-lite"/>
    </source>
</evidence>
<feature type="region of interest" description="Disordered" evidence="1">
    <location>
        <begin position="91"/>
        <end position="114"/>
    </location>
</feature>
<sequence>MGEPHLPDKVVAILVSSDYARLVGRTMSERLDYIVDIASLHTQDELLRRLDLGRVLVRQVEKWLGFHGRRLRRPNESIDIAMCGLEFRKRRIRRSRPGSKRRRPNPKVGPKESG</sequence>
<keyword evidence="3" id="KW-1185">Reference proteome</keyword>